<dbReference type="AlphaFoldDB" id="A0A1H2PV31"/>
<protein>
    <submittedName>
        <fullName evidence="1">Uncharacterized protein</fullName>
    </submittedName>
</protein>
<sequence>MDIDYTKVPPASEVSSADPEPVAVEFLNADLPQHVRAFLDEQLASAKME</sequence>
<accession>A0A1H2PV31</accession>
<organism evidence="1 2">
    <name type="scientific">Chitinasiproducens palmae</name>
    <dbReference type="NCBI Taxonomy" id="1770053"/>
    <lineage>
        <taxon>Bacteria</taxon>
        <taxon>Pseudomonadati</taxon>
        <taxon>Pseudomonadota</taxon>
        <taxon>Betaproteobacteria</taxon>
        <taxon>Burkholderiales</taxon>
        <taxon>Burkholderiaceae</taxon>
        <taxon>Chitinasiproducens</taxon>
    </lineage>
</organism>
<dbReference type="EMBL" id="FNLO01000015">
    <property type="protein sequence ID" value="SDV51117.1"/>
    <property type="molecule type" value="Genomic_DNA"/>
</dbReference>
<name>A0A1H2PV31_9BURK</name>
<keyword evidence="2" id="KW-1185">Reference proteome</keyword>
<reference evidence="2" key="1">
    <citation type="submission" date="2016-09" db="EMBL/GenBank/DDBJ databases">
        <authorList>
            <person name="Varghese N."/>
            <person name="Submissions S."/>
        </authorList>
    </citation>
    <scope>NUCLEOTIDE SEQUENCE [LARGE SCALE GENOMIC DNA]</scope>
    <source>
        <strain evidence="2">JS23</strain>
    </source>
</reference>
<dbReference type="RefSeq" id="WP_170845249.1">
    <property type="nucleotide sequence ID" value="NZ_FNLO01000015.1"/>
</dbReference>
<evidence type="ECO:0000313" key="2">
    <source>
        <dbReference type="Proteomes" id="UP000243719"/>
    </source>
</evidence>
<evidence type="ECO:0000313" key="1">
    <source>
        <dbReference type="EMBL" id="SDV51117.1"/>
    </source>
</evidence>
<gene>
    <name evidence="1" type="ORF">SAMN05216551_11538</name>
</gene>
<proteinExistence type="predicted"/>
<dbReference type="Proteomes" id="UP000243719">
    <property type="component" value="Unassembled WGS sequence"/>
</dbReference>